<feature type="transmembrane region" description="Helical" evidence="6">
    <location>
        <begin position="164"/>
        <end position="183"/>
    </location>
</feature>
<feature type="region of interest" description="Disordered" evidence="5">
    <location>
        <begin position="1"/>
        <end position="63"/>
    </location>
</feature>
<sequence length="637" mass="70176">MTPDLEKNAAASAVSMEDGIPSSPSSASTSASDSEKETRPARSRSRGSDRHSTSSRHLQDPDAFGALEHALTADVETEAEREAREPITYTKSGASMSSIASRPPDFEVYFSQDDPDNPKNWSMFRRCYAIFVVSFASWLVVLYSTSYTGSTPGLMKEFGASETVTTLGVTTYLLGLAVGSLVLAPMSELYGRRPVYLVCMCIWAILIIPCGVAHSLTTIIVVRFFGALFGAVMISNSPGTVVDVCKPEYLSLGLSVFSLAPFNGPVLGPLIGGFVFEYKGWRWTNWIVLIIAGAAVGMLFSLKETYPPAILKQKAARLRKENDDPRWWCQYDQKVPALQLAKVNLSRPFILSATEPILWCINIWMSIVYGILYLCFIAYPVVFSQHRGWGPGVSGLAFMGIGIGILLCTLCEPLVRRFINSQPRDPVTGKVQPEAAALVMGIGTILAAVGQLGFSWTCLPATIHWAAPMAFGIPFGAGNTLCFIYGNNYLAGAYGIYAASALAGSAVLRSIFGGVLPLAGPKMYSTLSPQWAGTLLGLLEVMLIPIPFIFWRYGAKIRSNSKMIRLLREEEDMMEEKRLKNQARRERRARRGTERQQEDEYDAEIDEEGTRQSEEMRENLPRHVEEQKGHSEVRSEK</sequence>
<keyword evidence="2 6" id="KW-0812">Transmembrane</keyword>
<dbReference type="SUPFAM" id="SSF103473">
    <property type="entry name" value="MFS general substrate transporter"/>
    <property type="match status" value="1"/>
</dbReference>
<feature type="region of interest" description="Disordered" evidence="5">
    <location>
        <begin position="75"/>
        <end position="98"/>
    </location>
</feature>
<evidence type="ECO:0000256" key="1">
    <source>
        <dbReference type="ARBA" id="ARBA00004141"/>
    </source>
</evidence>
<feature type="compositionally biased region" description="Basic and acidic residues" evidence="5">
    <location>
        <begin position="33"/>
        <end position="60"/>
    </location>
</feature>
<dbReference type="PANTHER" id="PTHR23502:SF12">
    <property type="entry name" value="MULTIDRUG TRANSPORTER, PUTATIVE (AFU_ORTHOLOGUE AFUA_1G06440)-RELATED"/>
    <property type="match status" value="1"/>
</dbReference>
<accession>A0ABR0SUY1</accession>
<dbReference type="Proteomes" id="UP001338125">
    <property type="component" value="Unassembled WGS sequence"/>
</dbReference>
<dbReference type="InterPro" id="IPR036259">
    <property type="entry name" value="MFS_trans_sf"/>
</dbReference>
<feature type="compositionally biased region" description="Low complexity" evidence="5">
    <location>
        <begin position="21"/>
        <end position="32"/>
    </location>
</feature>
<dbReference type="Pfam" id="PF07690">
    <property type="entry name" value="MFS_1"/>
    <property type="match status" value="1"/>
</dbReference>
<feature type="compositionally biased region" description="Basic residues" evidence="5">
    <location>
        <begin position="580"/>
        <end position="590"/>
    </location>
</feature>
<feature type="compositionally biased region" description="Polar residues" evidence="5">
    <location>
        <begin position="89"/>
        <end position="98"/>
    </location>
</feature>
<proteinExistence type="predicted"/>
<feature type="transmembrane region" description="Helical" evidence="6">
    <location>
        <begin position="435"/>
        <end position="456"/>
    </location>
</feature>
<feature type="domain" description="Major facilitator superfamily (MFS) profile" evidence="7">
    <location>
        <begin position="129"/>
        <end position="555"/>
    </location>
</feature>
<dbReference type="PROSITE" id="PS50850">
    <property type="entry name" value="MFS"/>
    <property type="match status" value="1"/>
</dbReference>
<feature type="compositionally biased region" description="Basic and acidic residues" evidence="5">
    <location>
        <begin position="608"/>
        <end position="637"/>
    </location>
</feature>
<dbReference type="PANTHER" id="PTHR23502">
    <property type="entry name" value="MAJOR FACILITATOR SUPERFAMILY"/>
    <property type="match status" value="1"/>
</dbReference>
<keyword evidence="3 6" id="KW-1133">Transmembrane helix</keyword>
<comment type="caution">
    <text evidence="8">The sequence shown here is derived from an EMBL/GenBank/DDBJ whole genome shotgun (WGS) entry which is preliminary data.</text>
</comment>
<organism evidence="8 9">
    <name type="scientific">Cladobotryum mycophilum</name>
    <dbReference type="NCBI Taxonomy" id="491253"/>
    <lineage>
        <taxon>Eukaryota</taxon>
        <taxon>Fungi</taxon>
        <taxon>Dikarya</taxon>
        <taxon>Ascomycota</taxon>
        <taxon>Pezizomycotina</taxon>
        <taxon>Sordariomycetes</taxon>
        <taxon>Hypocreomycetidae</taxon>
        <taxon>Hypocreales</taxon>
        <taxon>Hypocreaceae</taxon>
        <taxon>Cladobotryum</taxon>
    </lineage>
</organism>
<dbReference type="InterPro" id="IPR011701">
    <property type="entry name" value="MFS"/>
</dbReference>
<evidence type="ECO:0000256" key="4">
    <source>
        <dbReference type="ARBA" id="ARBA00023136"/>
    </source>
</evidence>
<protein>
    <submittedName>
        <fullName evidence="8">MFS-type efflux pump MFS2</fullName>
    </submittedName>
</protein>
<evidence type="ECO:0000259" key="7">
    <source>
        <dbReference type="PROSITE" id="PS50850"/>
    </source>
</evidence>
<feature type="transmembrane region" description="Helical" evidence="6">
    <location>
        <begin position="357"/>
        <end position="381"/>
    </location>
</feature>
<evidence type="ECO:0000256" key="5">
    <source>
        <dbReference type="SAM" id="MobiDB-lite"/>
    </source>
</evidence>
<feature type="transmembrane region" description="Helical" evidence="6">
    <location>
        <begin position="462"/>
        <end position="484"/>
    </location>
</feature>
<feature type="transmembrane region" description="Helical" evidence="6">
    <location>
        <begin position="127"/>
        <end position="144"/>
    </location>
</feature>
<feature type="transmembrane region" description="Helical" evidence="6">
    <location>
        <begin position="220"/>
        <end position="237"/>
    </location>
</feature>
<evidence type="ECO:0000256" key="6">
    <source>
        <dbReference type="SAM" id="Phobius"/>
    </source>
</evidence>
<evidence type="ECO:0000313" key="9">
    <source>
        <dbReference type="Proteomes" id="UP001338125"/>
    </source>
</evidence>
<keyword evidence="9" id="KW-1185">Reference proteome</keyword>
<feature type="transmembrane region" description="Helical" evidence="6">
    <location>
        <begin position="393"/>
        <end position="415"/>
    </location>
</feature>
<feature type="transmembrane region" description="Helical" evidence="6">
    <location>
        <begin position="195"/>
        <end position="214"/>
    </location>
</feature>
<reference evidence="8 9" key="1">
    <citation type="submission" date="2024-01" db="EMBL/GenBank/DDBJ databases">
        <title>Complete genome of Cladobotryum mycophilum ATHUM6906.</title>
        <authorList>
            <person name="Christinaki A.C."/>
            <person name="Myridakis A.I."/>
            <person name="Kouvelis V.N."/>
        </authorList>
    </citation>
    <scope>NUCLEOTIDE SEQUENCE [LARGE SCALE GENOMIC DNA]</scope>
    <source>
        <strain evidence="8 9">ATHUM6906</strain>
    </source>
</reference>
<name>A0ABR0SUY1_9HYPO</name>
<feature type="transmembrane region" description="Helical" evidence="6">
    <location>
        <begin position="496"/>
        <end position="519"/>
    </location>
</feature>
<feature type="transmembrane region" description="Helical" evidence="6">
    <location>
        <begin position="283"/>
        <end position="302"/>
    </location>
</feature>
<gene>
    <name evidence="8" type="ORF">PT974_04149</name>
</gene>
<dbReference type="Gene3D" id="1.20.1250.20">
    <property type="entry name" value="MFS general substrate transporter like domains"/>
    <property type="match status" value="1"/>
</dbReference>
<dbReference type="InterPro" id="IPR020846">
    <property type="entry name" value="MFS_dom"/>
</dbReference>
<evidence type="ECO:0000313" key="8">
    <source>
        <dbReference type="EMBL" id="KAK5995732.1"/>
    </source>
</evidence>
<evidence type="ECO:0000256" key="2">
    <source>
        <dbReference type="ARBA" id="ARBA00022692"/>
    </source>
</evidence>
<dbReference type="EMBL" id="JAVFKD010000004">
    <property type="protein sequence ID" value="KAK5995732.1"/>
    <property type="molecule type" value="Genomic_DNA"/>
</dbReference>
<comment type="subcellular location">
    <subcellularLocation>
        <location evidence="1">Membrane</location>
        <topology evidence="1">Multi-pass membrane protein</topology>
    </subcellularLocation>
</comment>
<dbReference type="CDD" id="cd17323">
    <property type="entry name" value="MFS_Tpo1_MDR_like"/>
    <property type="match status" value="1"/>
</dbReference>
<keyword evidence="4 6" id="KW-0472">Membrane</keyword>
<evidence type="ECO:0000256" key="3">
    <source>
        <dbReference type="ARBA" id="ARBA00022989"/>
    </source>
</evidence>
<feature type="region of interest" description="Disordered" evidence="5">
    <location>
        <begin position="575"/>
        <end position="637"/>
    </location>
</feature>
<feature type="transmembrane region" description="Helical" evidence="6">
    <location>
        <begin position="249"/>
        <end position="271"/>
    </location>
</feature>
<feature type="transmembrane region" description="Helical" evidence="6">
    <location>
        <begin position="531"/>
        <end position="553"/>
    </location>
</feature>